<keyword evidence="6 7" id="KW-0949">S-adenosyl-L-methionine</keyword>
<accession>A0A5B8LNE4</accession>
<name>A0A5B8LNE4_9SPHN</name>
<organism evidence="8 9">
    <name type="scientific">Sphingomonas panacisoli</name>
    <dbReference type="NCBI Taxonomy" id="1813879"/>
    <lineage>
        <taxon>Bacteria</taxon>
        <taxon>Pseudomonadati</taxon>
        <taxon>Pseudomonadota</taxon>
        <taxon>Alphaproteobacteria</taxon>
        <taxon>Sphingomonadales</taxon>
        <taxon>Sphingomonadaceae</taxon>
        <taxon>Sphingomonas</taxon>
    </lineage>
</organism>
<dbReference type="InterPro" id="IPR000682">
    <property type="entry name" value="PCMT"/>
</dbReference>
<comment type="similarity">
    <text evidence="2 7">Belongs to the methyltransferase superfamily. L-isoaspartyl/D-aspartyl protein methyltransferase family.</text>
</comment>
<keyword evidence="9" id="KW-1185">Reference proteome</keyword>
<keyword evidence="3 7" id="KW-0963">Cytoplasm</keyword>
<dbReference type="CDD" id="cd02440">
    <property type="entry name" value="AdoMet_MTases"/>
    <property type="match status" value="1"/>
</dbReference>
<dbReference type="GO" id="GO:0032259">
    <property type="term" value="P:methylation"/>
    <property type="evidence" value="ECO:0007669"/>
    <property type="project" value="UniProtKB-KW"/>
</dbReference>
<dbReference type="PANTHER" id="PTHR11579:SF0">
    <property type="entry name" value="PROTEIN-L-ISOASPARTATE(D-ASPARTATE) O-METHYLTRANSFERASE"/>
    <property type="match status" value="1"/>
</dbReference>
<dbReference type="EC" id="2.1.1.77" evidence="7"/>
<dbReference type="GO" id="GO:0030091">
    <property type="term" value="P:protein repair"/>
    <property type="evidence" value="ECO:0007669"/>
    <property type="project" value="UniProtKB-UniRule"/>
</dbReference>
<gene>
    <name evidence="7" type="primary">pcm</name>
    <name evidence="8" type="ORF">FPZ24_10815</name>
</gene>
<protein>
    <recommendedName>
        <fullName evidence="7">Protein-L-isoaspartate O-methyltransferase</fullName>
        <ecNumber evidence="7">2.1.1.77</ecNumber>
    </recommendedName>
    <alternativeName>
        <fullName evidence="7">L-isoaspartyl protein carboxyl methyltransferase</fullName>
    </alternativeName>
    <alternativeName>
        <fullName evidence="7">Protein L-isoaspartyl methyltransferase</fullName>
    </alternativeName>
    <alternativeName>
        <fullName evidence="7">Protein-beta-aspartate methyltransferase</fullName>
        <shortName evidence="7">PIMT</shortName>
    </alternativeName>
</protein>
<keyword evidence="5 7" id="KW-0808">Transferase</keyword>
<dbReference type="HAMAP" id="MF_00090">
    <property type="entry name" value="PIMT"/>
    <property type="match status" value="1"/>
</dbReference>
<comment type="catalytic activity">
    <reaction evidence="7">
        <text>[protein]-L-isoaspartate + S-adenosyl-L-methionine = [protein]-L-isoaspartate alpha-methyl ester + S-adenosyl-L-homocysteine</text>
        <dbReference type="Rhea" id="RHEA:12705"/>
        <dbReference type="Rhea" id="RHEA-COMP:12143"/>
        <dbReference type="Rhea" id="RHEA-COMP:12144"/>
        <dbReference type="ChEBI" id="CHEBI:57856"/>
        <dbReference type="ChEBI" id="CHEBI:59789"/>
        <dbReference type="ChEBI" id="CHEBI:90596"/>
        <dbReference type="ChEBI" id="CHEBI:90598"/>
        <dbReference type="EC" id="2.1.1.77"/>
    </reaction>
</comment>
<dbReference type="AlphaFoldDB" id="A0A5B8LNE4"/>
<dbReference type="NCBIfam" id="TIGR00080">
    <property type="entry name" value="pimt"/>
    <property type="match status" value="1"/>
</dbReference>
<keyword evidence="4 7" id="KW-0489">Methyltransferase</keyword>
<evidence type="ECO:0000256" key="3">
    <source>
        <dbReference type="ARBA" id="ARBA00022490"/>
    </source>
</evidence>
<evidence type="ECO:0000256" key="6">
    <source>
        <dbReference type="ARBA" id="ARBA00022691"/>
    </source>
</evidence>
<dbReference type="OrthoDB" id="9810066at2"/>
<dbReference type="KEGG" id="spai:FPZ24_10815"/>
<sequence>MAMISTAGVCGDFGADRLSLVKRIREEVRRAAPAAADRELDRALAAIVRIPREEFVAPSDRAQAYADTPLPIGYDQTISDTYIVALTTAAARLPDHANVLDVGTGSGYQAAVLAELGAQVTSIEIVRPLADEARARLARLKYRQIDVRAGDGYAGAADRAPFDAIIVAAGAAAVPQPLLDQLKVGGRIVMPIGPSWASEQLLVLTKTDSNTFDRCSLGWTMYVPLTGQGARVPNASGLMDRKIRQCFGVSVAKPSFSRLKG</sequence>
<proteinExistence type="inferred from homology"/>
<evidence type="ECO:0000313" key="9">
    <source>
        <dbReference type="Proteomes" id="UP000315673"/>
    </source>
</evidence>
<comment type="function">
    <text evidence="7">Catalyzes the methyl esterification of L-isoaspartyl residues in peptides and proteins that result from spontaneous decomposition of normal L-aspartyl and L-asparaginyl residues. It plays a role in the repair and/or degradation of damaged proteins.</text>
</comment>
<evidence type="ECO:0000256" key="2">
    <source>
        <dbReference type="ARBA" id="ARBA00005369"/>
    </source>
</evidence>
<evidence type="ECO:0000256" key="5">
    <source>
        <dbReference type="ARBA" id="ARBA00022679"/>
    </source>
</evidence>
<dbReference type="GO" id="GO:0005737">
    <property type="term" value="C:cytoplasm"/>
    <property type="evidence" value="ECO:0007669"/>
    <property type="project" value="UniProtKB-SubCell"/>
</dbReference>
<dbReference type="SUPFAM" id="SSF53335">
    <property type="entry name" value="S-adenosyl-L-methionine-dependent methyltransferases"/>
    <property type="match status" value="1"/>
</dbReference>
<dbReference type="Pfam" id="PF01135">
    <property type="entry name" value="PCMT"/>
    <property type="match status" value="1"/>
</dbReference>
<dbReference type="InterPro" id="IPR029063">
    <property type="entry name" value="SAM-dependent_MTases_sf"/>
</dbReference>
<evidence type="ECO:0000313" key="8">
    <source>
        <dbReference type="EMBL" id="QDZ09154.1"/>
    </source>
</evidence>
<feature type="active site" evidence="7">
    <location>
        <position position="79"/>
    </location>
</feature>
<dbReference type="EMBL" id="CP042306">
    <property type="protein sequence ID" value="QDZ09154.1"/>
    <property type="molecule type" value="Genomic_DNA"/>
</dbReference>
<dbReference type="Gene3D" id="3.40.50.150">
    <property type="entry name" value="Vaccinia Virus protein VP39"/>
    <property type="match status" value="1"/>
</dbReference>
<dbReference type="Proteomes" id="UP000315673">
    <property type="component" value="Chromosome"/>
</dbReference>
<comment type="subcellular location">
    <subcellularLocation>
        <location evidence="1 7">Cytoplasm</location>
    </subcellularLocation>
</comment>
<evidence type="ECO:0000256" key="4">
    <source>
        <dbReference type="ARBA" id="ARBA00022603"/>
    </source>
</evidence>
<dbReference type="PANTHER" id="PTHR11579">
    <property type="entry name" value="PROTEIN-L-ISOASPARTATE O-METHYLTRANSFERASE"/>
    <property type="match status" value="1"/>
</dbReference>
<dbReference type="GO" id="GO:0004719">
    <property type="term" value="F:protein-L-isoaspartate (D-aspartate) O-methyltransferase activity"/>
    <property type="evidence" value="ECO:0007669"/>
    <property type="project" value="UniProtKB-UniRule"/>
</dbReference>
<reference evidence="8 9" key="1">
    <citation type="submission" date="2019-07" db="EMBL/GenBank/DDBJ databases">
        <title>Full genome sequence of Sphingomonas sp. 4R-6-7(HKS19).</title>
        <authorList>
            <person name="Im W.-T."/>
        </authorList>
    </citation>
    <scope>NUCLEOTIDE SEQUENCE [LARGE SCALE GENOMIC DNA]</scope>
    <source>
        <strain evidence="8 9">HKS19</strain>
    </source>
</reference>
<dbReference type="NCBIfam" id="NF001453">
    <property type="entry name" value="PRK00312.1"/>
    <property type="match status" value="1"/>
</dbReference>
<evidence type="ECO:0000256" key="1">
    <source>
        <dbReference type="ARBA" id="ARBA00004496"/>
    </source>
</evidence>
<evidence type="ECO:0000256" key="7">
    <source>
        <dbReference type="HAMAP-Rule" id="MF_00090"/>
    </source>
</evidence>